<dbReference type="Pfam" id="PF08240">
    <property type="entry name" value="ADH_N"/>
    <property type="match status" value="1"/>
</dbReference>
<dbReference type="EMBL" id="JANVFS010000006">
    <property type="protein sequence ID" value="KAJ4491626.1"/>
    <property type="molecule type" value="Genomic_DNA"/>
</dbReference>
<evidence type="ECO:0000256" key="3">
    <source>
        <dbReference type="ARBA" id="ARBA00022833"/>
    </source>
</evidence>
<feature type="domain" description="Alcohol dehydrogenase-like C-terminal" evidence="4">
    <location>
        <begin position="308"/>
        <end position="435"/>
    </location>
</feature>
<dbReference type="InterPro" id="IPR013154">
    <property type="entry name" value="ADH-like_N"/>
</dbReference>
<evidence type="ECO:0000259" key="4">
    <source>
        <dbReference type="Pfam" id="PF00107"/>
    </source>
</evidence>
<dbReference type="InterPro" id="IPR036291">
    <property type="entry name" value="NAD(P)-bd_dom_sf"/>
</dbReference>
<dbReference type="Pfam" id="PF00107">
    <property type="entry name" value="ADH_zinc_N"/>
    <property type="match status" value="1"/>
</dbReference>
<dbReference type="PANTHER" id="PTHR42813:SF2">
    <property type="entry name" value="DEHYDROGENASE, ZINC-CONTAINING, PUTATIVE (AFU_ORTHOLOGUE AFUA_2G02810)-RELATED"/>
    <property type="match status" value="1"/>
</dbReference>
<organism evidence="6 7">
    <name type="scientific">Lentinula lateritia</name>
    <dbReference type="NCBI Taxonomy" id="40482"/>
    <lineage>
        <taxon>Eukaryota</taxon>
        <taxon>Fungi</taxon>
        <taxon>Dikarya</taxon>
        <taxon>Basidiomycota</taxon>
        <taxon>Agaricomycotina</taxon>
        <taxon>Agaricomycetes</taxon>
        <taxon>Agaricomycetidae</taxon>
        <taxon>Agaricales</taxon>
        <taxon>Marasmiineae</taxon>
        <taxon>Omphalotaceae</taxon>
        <taxon>Lentinula</taxon>
    </lineage>
</organism>
<gene>
    <name evidence="6" type="ORF">C8J55DRAFT_504692</name>
</gene>
<accession>A0A9W9AVV3</accession>
<dbReference type="Gene3D" id="3.40.50.720">
    <property type="entry name" value="NAD(P)-binding Rossmann-like Domain"/>
    <property type="match status" value="1"/>
</dbReference>
<dbReference type="InterPro" id="IPR011032">
    <property type="entry name" value="GroES-like_sf"/>
</dbReference>
<dbReference type="AlphaFoldDB" id="A0A9W9AVV3"/>
<comment type="cofactor">
    <cofactor evidence="1">
        <name>Zn(2+)</name>
        <dbReference type="ChEBI" id="CHEBI:29105"/>
    </cofactor>
</comment>
<dbReference type="SUPFAM" id="SSF50129">
    <property type="entry name" value="GroES-like"/>
    <property type="match status" value="1"/>
</dbReference>
<dbReference type="SUPFAM" id="SSF51735">
    <property type="entry name" value="NAD(P)-binding Rossmann-fold domains"/>
    <property type="match status" value="1"/>
</dbReference>
<sequence>MLIKSLSGIARFGFLRSREGNFSKMCHRTFSLDLSRAQSVSSMSYNNTGTMLAARWHYPSYDIRVEDVPVPQIEDPDDAVVKVTLAGLCGSDLHIYRGQQPITKVHITGHEFIGEVVKLGSNYGPNAARSTSGRPNLYATLSVGDKVVAPFTVNCGECHVCRLGYTGRCPVGALFGSPKLDGGQAQFVRVPKAGGTLYNLSSPASWSSALTATSDVETLLKNISDSSLLLLSDILPTGVFAATQLLAHPKVQPMLTGRSWPSSLNPSSPAIDLGSGLLTQEDRLLTIAMIGLGPVGVCAAVALLDALVQKGLPYRIVAIDINQSRREKMEKVYEAIGSDGKGQNGEFVVQGLEEAKETVTKWTGDIGCTGVLEVVGNNSALTAAYDLARPFGVITSVGVHAPKNVPFTGQDLYNKNISFDFGRCPARAMFPMAFELLVKRQDVFGKVGSESSLIDRVVDIRQASEMYRAFDQGQVGKVLFDPWDQL</sequence>
<dbReference type="GO" id="GO:0046872">
    <property type="term" value="F:metal ion binding"/>
    <property type="evidence" value="ECO:0007669"/>
    <property type="project" value="UniProtKB-KW"/>
</dbReference>
<evidence type="ECO:0000256" key="2">
    <source>
        <dbReference type="ARBA" id="ARBA00022723"/>
    </source>
</evidence>
<dbReference type="Proteomes" id="UP001150238">
    <property type="component" value="Unassembled WGS sequence"/>
</dbReference>
<proteinExistence type="predicted"/>
<dbReference type="PANTHER" id="PTHR42813">
    <property type="entry name" value="ZINC-TYPE ALCOHOL DEHYDROGENASE-LIKE"/>
    <property type="match status" value="1"/>
</dbReference>
<keyword evidence="2" id="KW-0479">Metal-binding</keyword>
<name>A0A9W9AVV3_9AGAR</name>
<evidence type="ECO:0000256" key="1">
    <source>
        <dbReference type="ARBA" id="ARBA00001947"/>
    </source>
</evidence>
<evidence type="ECO:0000259" key="5">
    <source>
        <dbReference type="Pfam" id="PF08240"/>
    </source>
</evidence>
<dbReference type="InterPro" id="IPR013149">
    <property type="entry name" value="ADH-like_C"/>
</dbReference>
<evidence type="ECO:0000313" key="6">
    <source>
        <dbReference type="EMBL" id="KAJ4491626.1"/>
    </source>
</evidence>
<comment type="caution">
    <text evidence="6">The sequence shown here is derived from an EMBL/GenBank/DDBJ whole genome shotgun (WGS) entry which is preliminary data.</text>
</comment>
<reference evidence="6" key="2">
    <citation type="journal article" date="2023" name="Proc. Natl. Acad. Sci. U.S.A.">
        <title>A global phylogenomic analysis of the shiitake genus Lentinula.</title>
        <authorList>
            <person name="Sierra-Patev S."/>
            <person name="Min B."/>
            <person name="Naranjo-Ortiz M."/>
            <person name="Looney B."/>
            <person name="Konkel Z."/>
            <person name="Slot J.C."/>
            <person name="Sakamoto Y."/>
            <person name="Steenwyk J.L."/>
            <person name="Rokas A."/>
            <person name="Carro J."/>
            <person name="Camarero S."/>
            <person name="Ferreira P."/>
            <person name="Molpeceres G."/>
            <person name="Ruiz-Duenas F.J."/>
            <person name="Serrano A."/>
            <person name="Henrissat B."/>
            <person name="Drula E."/>
            <person name="Hughes K.W."/>
            <person name="Mata J.L."/>
            <person name="Ishikawa N.K."/>
            <person name="Vargas-Isla R."/>
            <person name="Ushijima S."/>
            <person name="Smith C.A."/>
            <person name="Donoghue J."/>
            <person name="Ahrendt S."/>
            <person name="Andreopoulos W."/>
            <person name="He G."/>
            <person name="LaButti K."/>
            <person name="Lipzen A."/>
            <person name="Ng V."/>
            <person name="Riley R."/>
            <person name="Sandor L."/>
            <person name="Barry K."/>
            <person name="Martinez A.T."/>
            <person name="Xiao Y."/>
            <person name="Gibbons J.G."/>
            <person name="Terashima K."/>
            <person name="Grigoriev I.V."/>
            <person name="Hibbett D."/>
        </authorList>
    </citation>
    <scope>NUCLEOTIDE SEQUENCE</scope>
    <source>
        <strain evidence="6">Sp2 HRB7682 ss15</strain>
    </source>
</reference>
<keyword evidence="3" id="KW-0862">Zinc</keyword>
<feature type="domain" description="Alcohol dehydrogenase-like N-terminal" evidence="5">
    <location>
        <begin position="76"/>
        <end position="193"/>
    </location>
</feature>
<dbReference type="Gene3D" id="3.90.180.10">
    <property type="entry name" value="Medium-chain alcohol dehydrogenases, catalytic domain"/>
    <property type="match status" value="1"/>
</dbReference>
<protein>
    <submittedName>
        <fullName evidence="6">Chaperonin 10-like protein</fullName>
    </submittedName>
</protein>
<evidence type="ECO:0000313" key="7">
    <source>
        <dbReference type="Proteomes" id="UP001150238"/>
    </source>
</evidence>
<reference evidence="6" key="1">
    <citation type="submission" date="2022-08" db="EMBL/GenBank/DDBJ databases">
        <authorList>
            <consortium name="DOE Joint Genome Institute"/>
            <person name="Min B."/>
            <person name="Riley R."/>
            <person name="Sierra-Patev S."/>
            <person name="Naranjo-Ortiz M."/>
            <person name="Looney B."/>
            <person name="Konkel Z."/>
            <person name="Slot J.C."/>
            <person name="Sakamoto Y."/>
            <person name="Steenwyk J.L."/>
            <person name="Rokas A."/>
            <person name="Carro J."/>
            <person name="Camarero S."/>
            <person name="Ferreira P."/>
            <person name="Molpeceres G."/>
            <person name="Ruiz-Duenas F.J."/>
            <person name="Serrano A."/>
            <person name="Henrissat B."/>
            <person name="Drula E."/>
            <person name="Hughes K.W."/>
            <person name="Mata J.L."/>
            <person name="Ishikawa N.K."/>
            <person name="Vargas-Isla R."/>
            <person name="Ushijima S."/>
            <person name="Smith C.A."/>
            <person name="Ahrendt S."/>
            <person name="Andreopoulos W."/>
            <person name="He G."/>
            <person name="Labutti K."/>
            <person name="Lipzen A."/>
            <person name="Ng V."/>
            <person name="Sandor L."/>
            <person name="Barry K."/>
            <person name="Martinez A.T."/>
            <person name="Xiao Y."/>
            <person name="Gibbons J.G."/>
            <person name="Terashima K."/>
            <person name="Hibbett D.S."/>
            <person name="Grigoriev I.V."/>
        </authorList>
    </citation>
    <scope>NUCLEOTIDE SEQUENCE</scope>
    <source>
        <strain evidence="6">Sp2 HRB7682 ss15</strain>
    </source>
</reference>